<proteinExistence type="predicted"/>
<comment type="caution">
    <text evidence="2">The sequence shown here is derived from an EMBL/GenBank/DDBJ whole genome shotgun (WGS) entry which is preliminary data.</text>
</comment>
<accession>A0A1G2G9L9</accession>
<feature type="transmembrane region" description="Helical" evidence="1">
    <location>
        <begin position="121"/>
        <end position="145"/>
    </location>
</feature>
<organism evidence="2 3">
    <name type="scientific">Candidatus Ryanbacteria bacterium RIFCSPHIGHO2_02_FULL_45_13b</name>
    <dbReference type="NCBI Taxonomy" id="1802117"/>
    <lineage>
        <taxon>Bacteria</taxon>
        <taxon>Candidatus Ryaniibacteriota</taxon>
    </lineage>
</organism>
<evidence type="ECO:0000256" key="1">
    <source>
        <dbReference type="SAM" id="Phobius"/>
    </source>
</evidence>
<feature type="transmembrane region" description="Helical" evidence="1">
    <location>
        <begin position="6"/>
        <end position="36"/>
    </location>
</feature>
<gene>
    <name evidence="2" type="ORF">A3J54_01955</name>
</gene>
<protein>
    <recommendedName>
        <fullName evidence="4">Copper resistance protein D domain-containing protein</fullName>
    </recommendedName>
</protein>
<evidence type="ECO:0008006" key="4">
    <source>
        <dbReference type="Google" id="ProtNLM"/>
    </source>
</evidence>
<keyword evidence="1" id="KW-1133">Transmembrane helix</keyword>
<evidence type="ECO:0000313" key="3">
    <source>
        <dbReference type="Proteomes" id="UP000176576"/>
    </source>
</evidence>
<dbReference type="Proteomes" id="UP000176576">
    <property type="component" value="Unassembled WGS sequence"/>
</dbReference>
<reference evidence="2 3" key="1">
    <citation type="journal article" date="2016" name="Nat. Commun.">
        <title>Thousands of microbial genomes shed light on interconnected biogeochemical processes in an aquifer system.</title>
        <authorList>
            <person name="Anantharaman K."/>
            <person name="Brown C.T."/>
            <person name="Hug L.A."/>
            <person name="Sharon I."/>
            <person name="Castelle C.J."/>
            <person name="Probst A.J."/>
            <person name="Thomas B.C."/>
            <person name="Singh A."/>
            <person name="Wilkins M.J."/>
            <person name="Karaoz U."/>
            <person name="Brodie E.L."/>
            <person name="Williams K.H."/>
            <person name="Hubbard S.S."/>
            <person name="Banfield J.F."/>
        </authorList>
    </citation>
    <scope>NUCLEOTIDE SEQUENCE [LARGE SCALE GENOMIC DNA]</scope>
</reference>
<feature type="transmembrane region" description="Helical" evidence="1">
    <location>
        <begin position="56"/>
        <end position="76"/>
    </location>
</feature>
<name>A0A1G2G9L9_9BACT</name>
<feature type="transmembrane region" description="Helical" evidence="1">
    <location>
        <begin position="82"/>
        <end position="100"/>
    </location>
</feature>
<dbReference type="EMBL" id="MHNN01000004">
    <property type="protein sequence ID" value="OGZ46954.1"/>
    <property type="molecule type" value="Genomic_DNA"/>
</dbReference>
<keyword evidence="1" id="KW-0472">Membrane</keyword>
<sequence length="181" mass="20541">MDTFPFYIFLAVHLASLIVGMGAVVVIDVFGFLWLFKKIKTTFIIRVAHITQRLIWIGWAGLVLSGIGLIILKGYIDNLTMIKLYFVALIGANGIFLHTIKKALENLSDRTAMPSWLMFRIGFATILSQIGWWSAIAIGFLHRHWRHTIDWPDAPGMYMLGMTFVILCISLAGTLLFPRKR</sequence>
<dbReference type="STRING" id="1802117.A3J54_01955"/>
<dbReference type="AlphaFoldDB" id="A0A1G2G9L9"/>
<keyword evidence="1" id="KW-0812">Transmembrane</keyword>
<evidence type="ECO:0000313" key="2">
    <source>
        <dbReference type="EMBL" id="OGZ46954.1"/>
    </source>
</evidence>
<feature type="transmembrane region" description="Helical" evidence="1">
    <location>
        <begin position="157"/>
        <end position="177"/>
    </location>
</feature>